<feature type="transmembrane region" description="Helical" evidence="2">
    <location>
        <begin position="724"/>
        <end position="750"/>
    </location>
</feature>
<feature type="transmembrane region" description="Helical" evidence="2">
    <location>
        <begin position="550"/>
        <end position="572"/>
    </location>
</feature>
<feature type="transmembrane region" description="Helical" evidence="2">
    <location>
        <begin position="584"/>
        <end position="605"/>
    </location>
</feature>
<dbReference type="InterPro" id="IPR037737">
    <property type="entry name" value="Srf1"/>
</dbReference>
<organism evidence="3">
    <name type="scientific">Puccinia triticina (isolate 1-1 / race 1 (BBBD))</name>
    <name type="common">Brown leaf rust fungus</name>
    <dbReference type="NCBI Taxonomy" id="630390"/>
    <lineage>
        <taxon>Eukaryota</taxon>
        <taxon>Fungi</taxon>
        <taxon>Dikarya</taxon>
        <taxon>Basidiomycota</taxon>
        <taxon>Pucciniomycotina</taxon>
        <taxon>Pucciniomycetes</taxon>
        <taxon>Pucciniales</taxon>
        <taxon>Pucciniaceae</taxon>
        <taxon>Puccinia</taxon>
    </lineage>
</organism>
<feature type="compositionally biased region" description="Polar residues" evidence="1">
    <location>
        <begin position="244"/>
        <end position="281"/>
    </location>
</feature>
<dbReference type="PANTHER" id="PTHR36819">
    <property type="entry name" value="REGULATOR OF PHOSPHOLIPASE D SRF1"/>
    <property type="match status" value="1"/>
</dbReference>
<feature type="compositionally biased region" description="Low complexity" evidence="1">
    <location>
        <begin position="88"/>
        <end position="102"/>
    </location>
</feature>
<accession>A0A0C4ESB7</accession>
<feature type="compositionally biased region" description="Polar residues" evidence="1">
    <location>
        <begin position="1"/>
        <end position="19"/>
    </location>
</feature>
<evidence type="ECO:0000313" key="3">
    <source>
        <dbReference type="EMBL" id="OAV92151.1"/>
    </source>
</evidence>
<gene>
    <name evidence="3" type="ORF">PTTG_03691</name>
</gene>
<dbReference type="EnsemblFungi" id="PTTG_03691-t43_1">
    <property type="protein sequence ID" value="PTTG_03691-t43_1-p1"/>
    <property type="gene ID" value="PTTG_03691"/>
</dbReference>
<feature type="region of interest" description="Disordered" evidence="1">
    <location>
        <begin position="244"/>
        <end position="349"/>
    </location>
</feature>
<evidence type="ECO:0000313" key="4">
    <source>
        <dbReference type="EnsemblFungi" id="PTTG_03691-t43_1-p1"/>
    </source>
</evidence>
<feature type="compositionally biased region" description="Polar residues" evidence="1">
    <location>
        <begin position="67"/>
        <end position="82"/>
    </location>
</feature>
<feature type="compositionally biased region" description="Low complexity" evidence="1">
    <location>
        <begin position="109"/>
        <end position="122"/>
    </location>
</feature>
<name>A0A0C4ESB7_PUCT1</name>
<evidence type="ECO:0000313" key="5">
    <source>
        <dbReference type="Proteomes" id="UP000005240"/>
    </source>
</evidence>
<evidence type="ECO:0000256" key="1">
    <source>
        <dbReference type="SAM" id="MobiDB-lite"/>
    </source>
</evidence>
<dbReference type="EMBL" id="ADAS02000068">
    <property type="protein sequence ID" value="OAV92151.1"/>
    <property type="molecule type" value="Genomic_DNA"/>
</dbReference>
<sequence>MAANPTATRNRRPTASSNMPIPLNPLPPSTSDHHHELPLLHCSSSSPYEAFLPVSPDPYANQHYHSEGSNLSDSLHSANSLCAHSRNHSVQQSQDSHSHSSSFKSFENTPTLPSAPTPSSSSKLVKSNGRPKVNTLPPWAKGHDDDDLLFQPLPIPPTPALKSPNPSRSELDFQPQRTQPQPHQPEYHQQQDQQHQSDDSKNATISKFPRYSVSNSTLVPDSPFTEHEWTITQDQVNNLRHNLQSSSTEPVHKLGSQQYRPPSTPSSSNPQANPGPSTTRRSLYRAMTTPSPVFQRFRPLITINGQRKRATEDSFNQAGEEDPDLEQGSETPTGRPRLSPHQPPPDDRWWQFTLPTKYRRKVEEYLSRGGQGIGGVGHLVDDRRIDNIDHSALATPRLEMVEIDEDRRKILALLKRHASPHSTRYSSLDSNDPHFDLQRYGSLPGLSPLYKPTTTDDEVLDLGHTHHPPTDFPLSAFSRKMSLTPSQQQQIFEGVSVHHKPRSTHHPFDESMDNLHAKKPYSSSLHTATNHDPRSRTARIGSFFMHHPTAPLLCRLINLLLTAIALGLCATIRKTELQLGASGVLGASTMFVLVAAPMGLLHNLFAIYCEYFGAPIGIWSVSWKMFHTLSELVFVSLWSAGLALTMNDELRSPLGCQRAPSAVAGMPRVPAELAGRLATIKAAHPTLSQDVLNTIVRTTLDHLSPPVPFISDPRQVNNLCELQASLVSIIFAGLALYTLVLVVSLFRIFIKVSRKY</sequence>
<dbReference type="OMA" id="EHEWTIT"/>
<keyword evidence="5" id="KW-1185">Reference proteome</keyword>
<dbReference type="OrthoDB" id="1436450at2759"/>
<reference evidence="3" key="1">
    <citation type="submission" date="2009-11" db="EMBL/GenBank/DDBJ databases">
        <authorList>
            <consortium name="The Broad Institute Genome Sequencing Platform"/>
            <person name="Ward D."/>
            <person name="Feldgarden M."/>
            <person name="Earl A."/>
            <person name="Young S.K."/>
            <person name="Zeng Q."/>
            <person name="Koehrsen M."/>
            <person name="Alvarado L."/>
            <person name="Berlin A."/>
            <person name="Bochicchio J."/>
            <person name="Borenstein D."/>
            <person name="Chapman S.B."/>
            <person name="Chen Z."/>
            <person name="Engels R."/>
            <person name="Freedman E."/>
            <person name="Gellesch M."/>
            <person name="Goldberg J."/>
            <person name="Griggs A."/>
            <person name="Gujja S."/>
            <person name="Heilman E."/>
            <person name="Heiman D."/>
            <person name="Hepburn T."/>
            <person name="Howarth C."/>
            <person name="Jen D."/>
            <person name="Larson L."/>
            <person name="Lewis B."/>
            <person name="Mehta T."/>
            <person name="Park D."/>
            <person name="Pearson M."/>
            <person name="Roberts A."/>
            <person name="Saif S."/>
            <person name="Shea T."/>
            <person name="Shenoy N."/>
            <person name="Sisk P."/>
            <person name="Stolte C."/>
            <person name="Sykes S."/>
            <person name="Thomson T."/>
            <person name="Walk T."/>
            <person name="White J."/>
            <person name="Yandava C."/>
            <person name="Izard J."/>
            <person name="Baranova O.V."/>
            <person name="Blanton J.M."/>
            <person name="Tanner A.C."/>
            <person name="Dewhirst F.E."/>
            <person name="Haas B."/>
            <person name="Nusbaum C."/>
            <person name="Birren B."/>
        </authorList>
    </citation>
    <scope>NUCLEOTIDE SEQUENCE [LARGE SCALE GENOMIC DNA]</scope>
    <source>
        <strain evidence="3">1-1 BBBD Race 1</strain>
    </source>
</reference>
<keyword evidence="2" id="KW-1133">Transmembrane helix</keyword>
<keyword evidence="2" id="KW-0472">Membrane</keyword>
<feature type="region of interest" description="Disordered" evidence="1">
    <location>
        <begin position="1"/>
        <end position="201"/>
    </location>
</feature>
<proteinExistence type="predicted"/>
<dbReference type="AlphaFoldDB" id="A0A0C4ESB7"/>
<dbReference type="GO" id="GO:0000324">
    <property type="term" value="C:fungal-type vacuole"/>
    <property type="evidence" value="ECO:0007669"/>
    <property type="project" value="TreeGrafter"/>
</dbReference>
<dbReference type="GO" id="GO:0071944">
    <property type="term" value="C:cell periphery"/>
    <property type="evidence" value="ECO:0007669"/>
    <property type="project" value="TreeGrafter"/>
</dbReference>
<feature type="transmembrane region" description="Helical" evidence="2">
    <location>
        <begin position="625"/>
        <end position="644"/>
    </location>
</feature>
<reference evidence="3" key="2">
    <citation type="submission" date="2016-05" db="EMBL/GenBank/DDBJ databases">
        <title>Comparative analysis highlights variable genome content of wheat rusts and divergence of the mating loci.</title>
        <authorList>
            <person name="Cuomo C.A."/>
            <person name="Bakkeren G."/>
            <person name="Szabo L."/>
            <person name="Khalil H."/>
            <person name="Joly D."/>
            <person name="Goldberg J."/>
            <person name="Young S."/>
            <person name="Zeng Q."/>
            <person name="Fellers J."/>
        </authorList>
    </citation>
    <scope>NUCLEOTIDE SEQUENCE [LARGE SCALE GENOMIC DNA]</scope>
    <source>
        <strain evidence="3">1-1 BBBD Race 1</strain>
    </source>
</reference>
<dbReference type="PANTHER" id="PTHR36819:SF1">
    <property type="entry name" value="REGULATOR OF PHOSPHOLIPASE D SRF1"/>
    <property type="match status" value="1"/>
</dbReference>
<keyword evidence="2" id="KW-0812">Transmembrane</keyword>
<protein>
    <submittedName>
        <fullName evidence="3 4">Uncharacterized protein</fullName>
    </submittedName>
</protein>
<evidence type="ECO:0000256" key="2">
    <source>
        <dbReference type="SAM" id="Phobius"/>
    </source>
</evidence>
<reference evidence="4 5" key="3">
    <citation type="journal article" date="2017" name="G3 (Bethesda)">
        <title>Comparative analysis highlights variable genome content of wheat rusts and divergence of the mating loci.</title>
        <authorList>
            <person name="Cuomo C.A."/>
            <person name="Bakkeren G."/>
            <person name="Khalil H.B."/>
            <person name="Panwar V."/>
            <person name="Joly D."/>
            <person name="Linning R."/>
            <person name="Sakthikumar S."/>
            <person name="Song X."/>
            <person name="Adiconis X."/>
            <person name="Fan L."/>
            <person name="Goldberg J.M."/>
            <person name="Levin J.Z."/>
            <person name="Young S."/>
            <person name="Zeng Q."/>
            <person name="Anikster Y."/>
            <person name="Bruce M."/>
            <person name="Wang M."/>
            <person name="Yin C."/>
            <person name="McCallum B."/>
            <person name="Szabo L.J."/>
            <person name="Hulbert S."/>
            <person name="Chen X."/>
            <person name="Fellers J.P."/>
        </authorList>
    </citation>
    <scope>NUCLEOTIDE SEQUENCE</scope>
    <source>
        <strain evidence="5">Isolate 1-1 / race 1 (BBBD)</strain>
        <strain evidence="4">isolate 1-1 / race 1 (BBBD)</strain>
    </source>
</reference>
<dbReference type="Proteomes" id="UP000005240">
    <property type="component" value="Unassembled WGS sequence"/>
</dbReference>
<reference evidence="4" key="4">
    <citation type="submission" date="2025-05" db="UniProtKB">
        <authorList>
            <consortium name="EnsemblFungi"/>
        </authorList>
    </citation>
    <scope>IDENTIFICATION</scope>
    <source>
        <strain evidence="4">isolate 1-1 / race 1 (BBBD)</strain>
    </source>
</reference>
<dbReference type="VEuPathDB" id="FungiDB:PTTG_03691"/>